<feature type="transmembrane region" description="Helical" evidence="1">
    <location>
        <begin position="241"/>
        <end position="264"/>
    </location>
</feature>
<organism evidence="2 3">
    <name type="scientific">Paraglaciecola hydrolytica</name>
    <dbReference type="NCBI Taxonomy" id="1799789"/>
    <lineage>
        <taxon>Bacteria</taxon>
        <taxon>Pseudomonadati</taxon>
        <taxon>Pseudomonadota</taxon>
        <taxon>Gammaproteobacteria</taxon>
        <taxon>Alteromonadales</taxon>
        <taxon>Alteromonadaceae</taxon>
        <taxon>Paraglaciecola</taxon>
    </lineage>
</organism>
<name>A0A136A5J0_9ALTE</name>
<dbReference type="STRING" id="1799789.AX660_10955"/>
<accession>A0A136A5J0</accession>
<dbReference type="AlphaFoldDB" id="A0A136A5J0"/>
<feature type="transmembrane region" description="Helical" evidence="1">
    <location>
        <begin position="20"/>
        <end position="41"/>
    </location>
</feature>
<feature type="transmembrane region" description="Helical" evidence="1">
    <location>
        <begin position="121"/>
        <end position="145"/>
    </location>
</feature>
<keyword evidence="1" id="KW-1133">Transmembrane helix</keyword>
<comment type="caution">
    <text evidence="2">The sequence shown here is derived from an EMBL/GenBank/DDBJ whole genome shotgun (WGS) entry which is preliminary data.</text>
</comment>
<dbReference type="Proteomes" id="UP000070299">
    <property type="component" value="Unassembled WGS sequence"/>
</dbReference>
<evidence type="ECO:0000313" key="3">
    <source>
        <dbReference type="Proteomes" id="UP000070299"/>
    </source>
</evidence>
<dbReference type="EMBL" id="LSNE01000003">
    <property type="protein sequence ID" value="KXI30474.1"/>
    <property type="molecule type" value="Genomic_DNA"/>
</dbReference>
<sequence length="306" mass="34842">MNSPAVTHSSASFSIRKNTLLMALIVYFFVTLQKPLSHMYVVTMIYMFPPDFLWKYLIAFCVGCLGVVLVFKGLKMDEVKGSLMGLFGGILVWDSWFEMGLDFFEHQNAIPMIKDAAGTPALLGSHVILEMSGLFLIITLIITMFQKDMRCRMLLWIRKTLGFREGIGKPTQGLKPQTARIAFNEYLYVTWFMYVLMITTLDPRVAGLNHVFTYVLSAAILVWSLFLLYKQSKQNEVGLMIRYAIGAAGVSWYNFEIATLWGLYSEYWVRPDQNPISCLLTIAVFIVLARFIWLTPVNPETGKSAK</sequence>
<feature type="transmembrane region" description="Helical" evidence="1">
    <location>
        <begin position="211"/>
        <end position="229"/>
    </location>
</feature>
<dbReference type="OrthoDB" id="5722096at2"/>
<gene>
    <name evidence="2" type="ORF">AX660_10955</name>
</gene>
<evidence type="ECO:0000256" key="1">
    <source>
        <dbReference type="SAM" id="Phobius"/>
    </source>
</evidence>
<protein>
    <submittedName>
        <fullName evidence="2">Uncharacterized protein</fullName>
    </submittedName>
</protein>
<dbReference type="RefSeq" id="WP_068375008.1">
    <property type="nucleotide sequence ID" value="NZ_LSNE01000003.1"/>
</dbReference>
<keyword evidence="3" id="KW-1185">Reference proteome</keyword>
<feature type="transmembrane region" description="Helical" evidence="1">
    <location>
        <begin position="276"/>
        <end position="293"/>
    </location>
</feature>
<feature type="transmembrane region" description="Helical" evidence="1">
    <location>
        <begin position="181"/>
        <end position="199"/>
    </location>
</feature>
<evidence type="ECO:0000313" key="2">
    <source>
        <dbReference type="EMBL" id="KXI30474.1"/>
    </source>
</evidence>
<keyword evidence="1" id="KW-0472">Membrane</keyword>
<feature type="transmembrane region" description="Helical" evidence="1">
    <location>
        <begin position="53"/>
        <end position="71"/>
    </location>
</feature>
<proteinExistence type="predicted"/>
<feature type="transmembrane region" description="Helical" evidence="1">
    <location>
        <begin position="83"/>
        <end position="101"/>
    </location>
</feature>
<reference evidence="3" key="1">
    <citation type="submission" date="2016-02" db="EMBL/GenBank/DDBJ databases">
        <authorList>
            <person name="Schultz-Johansen M."/>
            <person name="Glaring M.A."/>
            <person name="Bech P.K."/>
            <person name="Stougaard P."/>
        </authorList>
    </citation>
    <scope>NUCLEOTIDE SEQUENCE [LARGE SCALE GENOMIC DNA]</scope>
    <source>
        <strain evidence="3">S66</strain>
    </source>
</reference>
<keyword evidence="1" id="KW-0812">Transmembrane</keyword>